<gene>
    <name evidence="1" type="ORF">AB447_224460</name>
    <name evidence="2" type="ORF">P8828_25470</name>
</gene>
<organism evidence="1 3">
    <name type="scientific">Bacillus glycinifermentans</name>
    <dbReference type="NCBI Taxonomy" id="1664069"/>
    <lineage>
        <taxon>Bacteria</taxon>
        <taxon>Bacillati</taxon>
        <taxon>Bacillota</taxon>
        <taxon>Bacilli</taxon>
        <taxon>Bacillales</taxon>
        <taxon>Bacillaceae</taxon>
        <taxon>Bacillus</taxon>
    </lineage>
</organism>
<accession>A0A0T6BIY9</accession>
<dbReference type="EMBL" id="LECW02000051">
    <property type="protein sequence ID" value="KRT89290.1"/>
    <property type="molecule type" value="Genomic_DNA"/>
</dbReference>
<dbReference type="OrthoDB" id="9949774at2"/>
<dbReference type="AlphaFoldDB" id="A0A0T6BIY9"/>
<protein>
    <submittedName>
        <fullName evidence="1">Uncharacterized protein</fullName>
    </submittedName>
</protein>
<evidence type="ECO:0000313" key="4">
    <source>
        <dbReference type="Proteomes" id="UP001341297"/>
    </source>
</evidence>
<sequence>MNEFKIVNLDGVNWGSHNDETLDFKELITGGTIAVGDVVKVEGRGDCPLPLRENQFCITFNKENELFLEEPFTLEECKSLFGAEFKY</sequence>
<dbReference type="RefSeq" id="WP_048355014.1">
    <property type="nucleotide sequence ID" value="NZ_JARRTL010000073.1"/>
</dbReference>
<evidence type="ECO:0000313" key="1">
    <source>
        <dbReference type="EMBL" id="KRT89290.1"/>
    </source>
</evidence>
<reference evidence="1" key="2">
    <citation type="submission" date="2015-10" db="EMBL/GenBank/DDBJ databases">
        <authorList>
            <person name="Gilbert D.G."/>
        </authorList>
    </citation>
    <scope>NUCLEOTIDE SEQUENCE</scope>
    <source>
        <strain evidence="1">GO-13</strain>
    </source>
</reference>
<comment type="caution">
    <text evidence="1">The sequence shown here is derived from an EMBL/GenBank/DDBJ whole genome shotgun (WGS) entry which is preliminary data.</text>
</comment>
<evidence type="ECO:0000313" key="2">
    <source>
        <dbReference type="EMBL" id="MEC0488094.1"/>
    </source>
</evidence>
<reference evidence="2 4" key="3">
    <citation type="submission" date="2023-03" db="EMBL/GenBank/DDBJ databases">
        <title>Agriculturally important microbes genome sequencing.</title>
        <authorList>
            <person name="Dunlap C."/>
        </authorList>
    </citation>
    <scope>NUCLEOTIDE SEQUENCE [LARGE SCALE GENOMIC DNA]</scope>
    <source>
        <strain evidence="2 4">CBP-3203</strain>
    </source>
</reference>
<name>A0A0T6BIY9_9BACI</name>
<keyword evidence="4" id="KW-1185">Reference proteome</keyword>
<evidence type="ECO:0000313" key="3">
    <source>
        <dbReference type="Proteomes" id="UP000036168"/>
    </source>
</evidence>
<dbReference type="EMBL" id="JARRTL010000073">
    <property type="protein sequence ID" value="MEC0488094.1"/>
    <property type="molecule type" value="Genomic_DNA"/>
</dbReference>
<proteinExistence type="predicted"/>
<dbReference type="Proteomes" id="UP000036168">
    <property type="component" value="Unassembled WGS sequence"/>
</dbReference>
<reference evidence="1 3" key="1">
    <citation type="journal article" date="2015" name="Int. J. Syst. Evol. Microbiol.">
        <title>Bacillus glycinifermentans sp. nov., isolated from fermented soybean paste.</title>
        <authorList>
            <person name="Kim S.J."/>
            <person name="Dunlap C.A."/>
            <person name="Kwon S.W."/>
            <person name="Rooney A.P."/>
        </authorList>
    </citation>
    <scope>NUCLEOTIDE SEQUENCE [LARGE SCALE GENOMIC DNA]</scope>
    <source>
        <strain evidence="1 3">GO-13</strain>
    </source>
</reference>
<dbReference type="Proteomes" id="UP001341297">
    <property type="component" value="Unassembled WGS sequence"/>
</dbReference>